<evidence type="ECO:0000256" key="9">
    <source>
        <dbReference type="PROSITE-ProRule" id="PRU10141"/>
    </source>
</evidence>
<name>A0A6A6HMP7_VIRVR</name>
<feature type="region of interest" description="Disordered" evidence="10">
    <location>
        <begin position="418"/>
        <end position="619"/>
    </location>
</feature>
<feature type="compositionally biased region" description="Polar residues" evidence="10">
    <location>
        <begin position="1238"/>
        <end position="1253"/>
    </location>
</feature>
<gene>
    <name evidence="12" type="ORF">EV356DRAFT_438745</name>
</gene>
<dbReference type="EMBL" id="ML991772">
    <property type="protein sequence ID" value="KAF2239414.1"/>
    <property type="molecule type" value="Genomic_DNA"/>
</dbReference>
<evidence type="ECO:0000313" key="13">
    <source>
        <dbReference type="Proteomes" id="UP000800092"/>
    </source>
</evidence>
<feature type="compositionally biased region" description="Basic and acidic residues" evidence="10">
    <location>
        <begin position="1255"/>
        <end position="1271"/>
    </location>
</feature>
<feature type="compositionally biased region" description="Acidic residues" evidence="10">
    <location>
        <begin position="1095"/>
        <end position="1105"/>
    </location>
</feature>
<proteinExistence type="inferred from homology"/>
<evidence type="ECO:0000313" key="12">
    <source>
        <dbReference type="EMBL" id="KAF2239414.1"/>
    </source>
</evidence>
<dbReference type="FunFam" id="3.30.200.20:FF:000387">
    <property type="entry name" value="Serine/threonine-protein kinase STE11"/>
    <property type="match status" value="1"/>
</dbReference>
<evidence type="ECO:0000256" key="5">
    <source>
        <dbReference type="ARBA" id="ARBA00022777"/>
    </source>
</evidence>
<dbReference type="Gene3D" id="1.10.510.10">
    <property type="entry name" value="Transferase(Phosphotransferase) domain 1"/>
    <property type="match status" value="1"/>
</dbReference>
<dbReference type="GO" id="GO:0004709">
    <property type="term" value="F:MAP kinase kinase kinase activity"/>
    <property type="evidence" value="ECO:0007669"/>
    <property type="project" value="UniProtKB-ARBA"/>
</dbReference>
<feature type="compositionally biased region" description="Polar residues" evidence="10">
    <location>
        <begin position="952"/>
        <end position="971"/>
    </location>
</feature>
<dbReference type="InterPro" id="IPR000719">
    <property type="entry name" value="Prot_kinase_dom"/>
</dbReference>
<feature type="compositionally biased region" description="Polar residues" evidence="10">
    <location>
        <begin position="863"/>
        <end position="884"/>
    </location>
</feature>
<dbReference type="EC" id="2.7.11.24" evidence="2"/>
<dbReference type="InterPro" id="IPR008271">
    <property type="entry name" value="Ser/Thr_kinase_AS"/>
</dbReference>
<dbReference type="Proteomes" id="UP000800092">
    <property type="component" value="Unassembled WGS sequence"/>
</dbReference>
<feature type="region of interest" description="Disordered" evidence="10">
    <location>
        <begin position="923"/>
        <end position="1175"/>
    </location>
</feature>
<feature type="compositionally biased region" description="Polar residues" evidence="10">
    <location>
        <begin position="524"/>
        <end position="533"/>
    </location>
</feature>
<feature type="region of interest" description="Disordered" evidence="10">
    <location>
        <begin position="1220"/>
        <end position="1293"/>
    </location>
</feature>
<keyword evidence="4 9" id="KW-0547">Nucleotide-binding</keyword>
<dbReference type="PROSITE" id="PS00108">
    <property type="entry name" value="PROTEIN_KINASE_ST"/>
    <property type="match status" value="1"/>
</dbReference>
<protein>
    <recommendedName>
        <fullName evidence="2">mitogen-activated protein kinase</fullName>
        <ecNumber evidence="2">2.7.11.24</ecNumber>
    </recommendedName>
</protein>
<evidence type="ECO:0000256" key="3">
    <source>
        <dbReference type="ARBA" id="ARBA00022679"/>
    </source>
</evidence>
<feature type="compositionally biased region" description="Polar residues" evidence="10">
    <location>
        <begin position="1015"/>
        <end position="1027"/>
    </location>
</feature>
<dbReference type="FunFam" id="1.10.510.10:FF:000182">
    <property type="entry name" value="MAP kinase kinase kinase mkh1"/>
    <property type="match status" value="1"/>
</dbReference>
<evidence type="ECO:0000256" key="2">
    <source>
        <dbReference type="ARBA" id="ARBA00012411"/>
    </source>
</evidence>
<evidence type="ECO:0000256" key="4">
    <source>
        <dbReference type="ARBA" id="ARBA00022741"/>
    </source>
</evidence>
<comment type="catalytic activity">
    <reaction evidence="7">
        <text>L-threonyl-[protein] + ATP = O-phospho-L-threonyl-[protein] + ADP + H(+)</text>
        <dbReference type="Rhea" id="RHEA:46608"/>
        <dbReference type="Rhea" id="RHEA-COMP:11060"/>
        <dbReference type="Rhea" id="RHEA-COMP:11605"/>
        <dbReference type="ChEBI" id="CHEBI:15378"/>
        <dbReference type="ChEBI" id="CHEBI:30013"/>
        <dbReference type="ChEBI" id="CHEBI:30616"/>
        <dbReference type="ChEBI" id="CHEBI:61977"/>
        <dbReference type="ChEBI" id="CHEBI:456216"/>
        <dbReference type="EC" id="2.7.11.24"/>
    </reaction>
    <physiologicalReaction direction="left-to-right" evidence="7">
        <dbReference type="Rhea" id="RHEA:46609"/>
    </physiologicalReaction>
</comment>
<evidence type="ECO:0000256" key="7">
    <source>
        <dbReference type="ARBA" id="ARBA00047919"/>
    </source>
</evidence>
<feature type="compositionally biased region" description="Polar residues" evidence="10">
    <location>
        <begin position="479"/>
        <end position="498"/>
    </location>
</feature>
<dbReference type="GO" id="GO:0004707">
    <property type="term" value="F:MAP kinase activity"/>
    <property type="evidence" value="ECO:0007669"/>
    <property type="project" value="UniProtKB-EC"/>
</dbReference>
<evidence type="ECO:0000256" key="10">
    <source>
        <dbReference type="SAM" id="MobiDB-lite"/>
    </source>
</evidence>
<feature type="compositionally biased region" description="Polar residues" evidence="10">
    <location>
        <begin position="932"/>
        <end position="943"/>
    </location>
</feature>
<evidence type="ECO:0000256" key="8">
    <source>
        <dbReference type="ARBA" id="ARBA00048130"/>
    </source>
</evidence>
<dbReference type="InterPro" id="IPR017441">
    <property type="entry name" value="Protein_kinase_ATP_BS"/>
</dbReference>
<feature type="compositionally biased region" description="Low complexity" evidence="10">
    <location>
        <begin position="458"/>
        <end position="471"/>
    </location>
</feature>
<dbReference type="InterPro" id="IPR050538">
    <property type="entry name" value="MAP_kinase_kinase_kinase"/>
</dbReference>
<feature type="compositionally biased region" description="Basic and acidic residues" evidence="10">
    <location>
        <begin position="889"/>
        <end position="900"/>
    </location>
</feature>
<feature type="compositionally biased region" description="Polar residues" evidence="10">
    <location>
        <begin position="118"/>
        <end position="129"/>
    </location>
</feature>
<reference evidence="12" key="1">
    <citation type="journal article" date="2020" name="Stud. Mycol.">
        <title>101 Dothideomycetes genomes: a test case for predicting lifestyles and emergence of pathogens.</title>
        <authorList>
            <person name="Haridas S."/>
            <person name="Albert R."/>
            <person name="Binder M."/>
            <person name="Bloem J."/>
            <person name="Labutti K."/>
            <person name="Salamov A."/>
            <person name="Andreopoulos B."/>
            <person name="Baker S."/>
            <person name="Barry K."/>
            <person name="Bills G."/>
            <person name="Bluhm B."/>
            <person name="Cannon C."/>
            <person name="Castanera R."/>
            <person name="Culley D."/>
            <person name="Daum C."/>
            <person name="Ezra D."/>
            <person name="Gonzalez J."/>
            <person name="Henrissat B."/>
            <person name="Kuo A."/>
            <person name="Liang C."/>
            <person name="Lipzen A."/>
            <person name="Lutzoni F."/>
            <person name="Magnuson J."/>
            <person name="Mondo S."/>
            <person name="Nolan M."/>
            <person name="Ohm R."/>
            <person name="Pangilinan J."/>
            <person name="Park H.-J."/>
            <person name="Ramirez L."/>
            <person name="Alfaro M."/>
            <person name="Sun H."/>
            <person name="Tritt A."/>
            <person name="Yoshinaga Y."/>
            <person name="Zwiers L.-H."/>
            <person name="Turgeon B."/>
            <person name="Goodwin S."/>
            <person name="Spatafora J."/>
            <person name="Crous P."/>
            <person name="Grigoriev I."/>
        </authorList>
    </citation>
    <scope>NUCLEOTIDE SEQUENCE</scope>
    <source>
        <strain evidence="12">Tuck. ex Michener</strain>
    </source>
</reference>
<dbReference type="Pfam" id="PF00069">
    <property type="entry name" value="Pkinase"/>
    <property type="match status" value="1"/>
</dbReference>
<evidence type="ECO:0000256" key="1">
    <source>
        <dbReference type="ARBA" id="ARBA00006529"/>
    </source>
</evidence>
<feature type="compositionally biased region" description="Low complexity" evidence="10">
    <location>
        <begin position="1161"/>
        <end position="1171"/>
    </location>
</feature>
<comment type="catalytic activity">
    <reaction evidence="8">
        <text>L-seryl-[protein] + ATP = O-phospho-L-seryl-[protein] + ADP + H(+)</text>
        <dbReference type="Rhea" id="RHEA:17989"/>
        <dbReference type="Rhea" id="RHEA-COMP:9863"/>
        <dbReference type="Rhea" id="RHEA-COMP:11604"/>
        <dbReference type="ChEBI" id="CHEBI:15378"/>
        <dbReference type="ChEBI" id="CHEBI:29999"/>
        <dbReference type="ChEBI" id="CHEBI:30616"/>
        <dbReference type="ChEBI" id="CHEBI:83421"/>
        <dbReference type="ChEBI" id="CHEBI:456216"/>
        <dbReference type="EC" id="2.7.11.24"/>
    </reaction>
    <physiologicalReaction direction="left-to-right" evidence="8">
        <dbReference type="Rhea" id="RHEA:17990"/>
    </physiologicalReaction>
</comment>
<dbReference type="SUPFAM" id="SSF56112">
    <property type="entry name" value="Protein kinase-like (PK-like)"/>
    <property type="match status" value="1"/>
</dbReference>
<keyword evidence="5 12" id="KW-0418">Kinase</keyword>
<dbReference type="SMART" id="SM00220">
    <property type="entry name" value="S_TKc"/>
    <property type="match status" value="1"/>
</dbReference>
<keyword evidence="13" id="KW-1185">Reference proteome</keyword>
<dbReference type="GO" id="GO:0000196">
    <property type="term" value="P:cell integrity MAPK cascade"/>
    <property type="evidence" value="ECO:0007669"/>
    <property type="project" value="UniProtKB-ARBA"/>
</dbReference>
<feature type="region of interest" description="Disordered" evidence="10">
    <location>
        <begin position="796"/>
        <end position="900"/>
    </location>
</feature>
<dbReference type="PANTHER" id="PTHR48016">
    <property type="entry name" value="MAP KINASE KINASE KINASE SSK2-RELATED-RELATED"/>
    <property type="match status" value="1"/>
</dbReference>
<evidence type="ECO:0000259" key="11">
    <source>
        <dbReference type="PROSITE" id="PS50011"/>
    </source>
</evidence>
<feature type="compositionally biased region" description="Polar residues" evidence="10">
    <location>
        <begin position="446"/>
        <end position="457"/>
    </location>
</feature>
<feature type="compositionally biased region" description="Basic and acidic residues" evidence="10">
    <location>
        <begin position="796"/>
        <end position="847"/>
    </location>
</feature>
<sequence length="1679" mass="183253">MAQGGNYPPPPPPPNNQTQGPAGMPLPGPPLRPMLSQSHGINLPPPPVGPPSGMNNWQSAWGRFPAPPPTAQHPAYNPSAYQTYPLPPPPPDSQPLTSATYIPGADSFGAGVGIPPLHTNTTPRQQYDPHQSFYRGASGDFSTASTLSSLHRFDENKWQQGTLPPQTPQTNQQYPVREVPQDYSTISSAASTMMNPQQQISIHPPDNNSVKTPTTPDDGGQYWPLEKVLLWLTQNGFSQDWVETFRALELHGSQFLEIGKGHGGRGNVGMMHEKIYPRLATECNTSGTWDQARERAEGKRLRRAVQKIVKEGNHGLGIMKLPNRRGSNQFPTSAGADSKIGADSPSLGRPDPVSSTPTTAGGGEESPGLQMPSTFQSSSGGVGSRRFSAHRAVAVPSLNQDSGISETSNRSAFSESILKGLGDGTSSRKHSPSASGEFRKAMEASPQRSPGMQNSRLASNGSGNTSASSQTKSYGHFRANSSESSLTHLTNYGPNGTEPQYARRNAREGSRPPPLDGAPRHGTNETPSSATSTSDKHKGFLGKFIRRERKKDEAQPSPDEPNPDSPTSPAAYRHAPPNAPFAKAALNSSETSLDRPSSRRSTQVESDAGDNTLRGRPLTREYPTKKYMFATLDRWTYRLIDISNAGSAASVRELICKSLGLLNSSDLIMYMTWPGREEHDEPLSDGMLMQLQQQLADPTGSLKVFIQSSQSMATPATIDDATLARLAADMTSPVLHSGESTLVTNDREALRLLTQKDLDANSSLTEAERKAILEAKYEEHRRESERKRHAYLAERKQRLAQDSPNDRNHEFSIRGTGVRDFDVPRSSPYEEKKPFDENRLSDEKKTDNLVPLRRPPVVPAGSETLNKVNSLSKRASQNSRSSWPDPSEYDPKGKSTEGKDINEANVGALGSANGTALAGLGKLYGSGAGQRPATSSDNESSRPTRALASVEFGSNKNSPGGSPRSPFTMSKGNVPFRIPDYDEDVIDDVNLGKPSLKIQTQPMNPAVSKLRKASNDSTNSSDVSPSTAHPPLDSLMRAGSRRSHGPKLDFTEAIVNFQKPKAPLPDSDEDSDDGLFALPLAGARKKMQSQKDANQNEDDDDDDDESTLRATQRPSLTVQTTNSEKRPGSPNSNIADDGKSSENGEEMGDDRNRMERPLPQSAASANWSAADSPDENNKFLRRQSFAMSEVWANRPPAEALVAHLDEFFPNVDLDQPLAVADATTSPPTSPESSVSRSLFSQDVSRSATPISSADESDRTDKDGPTLRRGDTIKSVAQRHLRRSEGGLGRTRSIREVVKGAYQQNEEQKKPAAPPTIGRVATLRANEGGLVRRKSTKMFGAKIEQLKPQRGSRLFSTMETIPQEPPPANLIQPQSSSNKTLPQRQQTFKWVKGQLIGKGTFGRVYLGMNTTRGELLAVKQVEVNSRAAGQDKEKIKEMVKALDQEIDTMQHLDHVNIVQYLGCERKEYSISIFLEYISGGSVGSCLRKHGKFDESIVSSLTRQTLSGLAYLHREGILHRDLKADNLLLEIDGTCKISDFGISKKSDDIYGNDITNSMQGSVFWMAPEVIRSQGQGYSAKVDIWSLGCVVLEMFAGRRPWSREEAIGAIYKLGSLNQAPPIPDEVARTIGPAAVSFMYDCFTIAPHERPTAETLLRQPFCFFDEDFNFFDTELYAKIRGAF</sequence>
<feature type="region of interest" description="Disordered" evidence="10">
    <location>
        <begin position="1"/>
        <end position="139"/>
    </location>
</feature>
<keyword evidence="3" id="KW-0808">Transferase</keyword>
<evidence type="ECO:0000256" key="6">
    <source>
        <dbReference type="ARBA" id="ARBA00022840"/>
    </source>
</evidence>
<dbReference type="InterPro" id="IPR011009">
    <property type="entry name" value="Kinase-like_dom_sf"/>
</dbReference>
<feature type="binding site" evidence="9">
    <location>
        <position position="1418"/>
    </location>
    <ligand>
        <name>ATP</name>
        <dbReference type="ChEBI" id="CHEBI:30616"/>
    </ligand>
</feature>
<dbReference type="PROSITE" id="PS50011">
    <property type="entry name" value="PROTEIN_KINASE_DOM"/>
    <property type="match status" value="1"/>
</dbReference>
<feature type="compositionally biased region" description="Polar residues" evidence="10">
    <location>
        <begin position="1108"/>
        <end position="1122"/>
    </location>
</feature>
<keyword evidence="6 9" id="KW-0067">ATP-binding</keyword>
<dbReference type="OrthoDB" id="266718at2759"/>
<feature type="domain" description="Protein kinase" evidence="11">
    <location>
        <begin position="1389"/>
        <end position="1658"/>
    </location>
</feature>
<dbReference type="PROSITE" id="PS00107">
    <property type="entry name" value="PROTEIN_KINASE_ATP"/>
    <property type="match status" value="1"/>
</dbReference>
<feature type="region of interest" description="Disordered" evidence="10">
    <location>
        <begin position="315"/>
        <end position="384"/>
    </location>
</feature>
<feature type="compositionally biased region" description="Low complexity" evidence="10">
    <location>
        <begin position="1223"/>
        <end position="1237"/>
    </location>
</feature>
<comment type="similarity">
    <text evidence="1">Belongs to the protein kinase superfamily. STE Ser/Thr protein kinase family. MAP kinase kinase kinase subfamily.</text>
</comment>
<accession>A0A6A6HMP7</accession>
<dbReference type="GO" id="GO:0005524">
    <property type="term" value="F:ATP binding"/>
    <property type="evidence" value="ECO:0007669"/>
    <property type="project" value="UniProtKB-UniRule"/>
</dbReference>
<organism evidence="12 13">
    <name type="scientific">Viridothelium virens</name>
    <name type="common">Speckled blister lichen</name>
    <name type="synonym">Trypethelium virens</name>
    <dbReference type="NCBI Taxonomy" id="1048519"/>
    <lineage>
        <taxon>Eukaryota</taxon>
        <taxon>Fungi</taxon>
        <taxon>Dikarya</taxon>
        <taxon>Ascomycota</taxon>
        <taxon>Pezizomycotina</taxon>
        <taxon>Dothideomycetes</taxon>
        <taxon>Dothideomycetes incertae sedis</taxon>
        <taxon>Trypetheliales</taxon>
        <taxon>Trypetheliaceae</taxon>
        <taxon>Viridothelium</taxon>
    </lineage>
</organism>
<dbReference type="PANTHER" id="PTHR48016:SF48">
    <property type="entry name" value="SERINE_THREONINE-PROTEIN KINASE BCK1_SLK1_SSP31"/>
    <property type="match status" value="1"/>
</dbReference>